<comment type="caution">
    <text evidence="1">The sequence shown here is derived from an EMBL/GenBank/DDBJ whole genome shotgun (WGS) entry which is preliminary data.</text>
</comment>
<dbReference type="EMBL" id="RSCL01000038">
    <property type="protein sequence ID" value="RUS96173.1"/>
    <property type="molecule type" value="Genomic_DNA"/>
</dbReference>
<dbReference type="RefSeq" id="WP_127086825.1">
    <property type="nucleotide sequence ID" value="NZ_RSCL01000038.1"/>
</dbReference>
<sequence>MKLIFQEVKNFKSKFIRSVSSAKILEYVSLIKKYMYKITMHKRSQVALDTLTTEELNSFWQVLDKLTVSGVNNGLGDNIVKLKTEEPLYLLKIDSNIRAIIQVTAKDEIEVLDLVTQDTLKMFSRASK</sequence>
<dbReference type="AlphaFoldDB" id="A0A433UQR0"/>
<proteinExistence type="predicted"/>
<name>A0A433UQR0_9CYAN</name>
<dbReference type="OrthoDB" id="583403at2"/>
<protein>
    <submittedName>
        <fullName evidence="1">Uncharacterized protein</fullName>
    </submittedName>
</protein>
<reference evidence="1" key="1">
    <citation type="submission" date="2018-12" db="EMBL/GenBank/DDBJ databases">
        <authorList>
            <person name="Will S."/>
            <person name="Neumann-Schaal M."/>
            <person name="Henke P."/>
        </authorList>
    </citation>
    <scope>NUCLEOTIDE SEQUENCE</scope>
    <source>
        <strain evidence="1">PCC 7102</strain>
    </source>
</reference>
<accession>A0A433UQR0</accession>
<dbReference type="Proteomes" id="UP000271624">
    <property type="component" value="Unassembled WGS sequence"/>
</dbReference>
<reference evidence="1" key="2">
    <citation type="journal article" date="2019" name="Genome Biol. Evol.">
        <title>Day and night: Metabolic profiles and evolutionary relationships of six axenic non-marine cyanobacteria.</title>
        <authorList>
            <person name="Will S.E."/>
            <person name="Henke P."/>
            <person name="Boedeker C."/>
            <person name="Huang S."/>
            <person name="Brinkmann H."/>
            <person name="Rohde M."/>
            <person name="Jarek M."/>
            <person name="Friedl T."/>
            <person name="Seufert S."/>
            <person name="Schumacher M."/>
            <person name="Overmann J."/>
            <person name="Neumann-Schaal M."/>
            <person name="Petersen J."/>
        </authorList>
    </citation>
    <scope>NUCLEOTIDE SEQUENCE [LARGE SCALE GENOMIC DNA]</scope>
    <source>
        <strain evidence="1">PCC 7102</strain>
    </source>
</reference>
<evidence type="ECO:0000313" key="2">
    <source>
        <dbReference type="Proteomes" id="UP000271624"/>
    </source>
</evidence>
<evidence type="ECO:0000313" key="1">
    <source>
        <dbReference type="EMBL" id="RUS96173.1"/>
    </source>
</evidence>
<organism evidence="1 2">
    <name type="scientific">Dulcicalothrix desertica PCC 7102</name>
    <dbReference type="NCBI Taxonomy" id="232991"/>
    <lineage>
        <taxon>Bacteria</taxon>
        <taxon>Bacillati</taxon>
        <taxon>Cyanobacteriota</taxon>
        <taxon>Cyanophyceae</taxon>
        <taxon>Nostocales</taxon>
        <taxon>Calotrichaceae</taxon>
        <taxon>Dulcicalothrix</taxon>
    </lineage>
</organism>
<keyword evidence="2" id="KW-1185">Reference proteome</keyword>
<gene>
    <name evidence="1" type="ORF">DSM106972_088440</name>
</gene>